<protein>
    <submittedName>
        <fullName evidence="1">Uncharacterized protein</fullName>
    </submittedName>
</protein>
<gene>
    <name evidence="1" type="ORF">M378DRAFT_9799</name>
</gene>
<dbReference type="EMBL" id="KN818234">
    <property type="protein sequence ID" value="KIL66721.1"/>
    <property type="molecule type" value="Genomic_DNA"/>
</dbReference>
<reference evidence="1 2" key="1">
    <citation type="submission" date="2014-04" db="EMBL/GenBank/DDBJ databases">
        <title>Evolutionary Origins and Diversification of the Mycorrhizal Mutualists.</title>
        <authorList>
            <consortium name="DOE Joint Genome Institute"/>
            <consortium name="Mycorrhizal Genomics Consortium"/>
            <person name="Kohler A."/>
            <person name="Kuo A."/>
            <person name="Nagy L.G."/>
            <person name="Floudas D."/>
            <person name="Copeland A."/>
            <person name="Barry K.W."/>
            <person name="Cichocki N."/>
            <person name="Veneault-Fourrey C."/>
            <person name="LaButti K."/>
            <person name="Lindquist E.A."/>
            <person name="Lipzen A."/>
            <person name="Lundell T."/>
            <person name="Morin E."/>
            <person name="Murat C."/>
            <person name="Riley R."/>
            <person name="Ohm R."/>
            <person name="Sun H."/>
            <person name="Tunlid A."/>
            <person name="Henrissat B."/>
            <person name="Grigoriev I.V."/>
            <person name="Hibbett D.S."/>
            <person name="Martin F."/>
        </authorList>
    </citation>
    <scope>NUCLEOTIDE SEQUENCE [LARGE SCALE GENOMIC DNA]</scope>
    <source>
        <strain evidence="1 2">Koide BX008</strain>
    </source>
</reference>
<evidence type="ECO:0000313" key="1">
    <source>
        <dbReference type="EMBL" id="KIL66721.1"/>
    </source>
</evidence>
<evidence type="ECO:0000313" key="2">
    <source>
        <dbReference type="Proteomes" id="UP000054549"/>
    </source>
</evidence>
<organism evidence="1 2">
    <name type="scientific">Amanita muscaria (strain Koide BX008)</name>
    <dbReference type="NCBI Taxonomy" id="946122"/>
    <lineage>
        <taxon>Eukaryota</taxon>
        <taxon>Fungi</taxon>
        <taxon>Dikarya</taxon>
        <taxon>Basidiomycota</taxon>
        <taxon>Agaricomycotina</taxon>
        <taxon>Agaricomycetes</taxon>
        <taxon>Agaricomycetidae</taxon>
        <taxon>Agaricales</taxon>
        <taxon>Pluteineae</taxon>
        <taxon>Amanitaceae</taxon>
        <taxon>Amanita</taxon>
    </lineage>
</organism>
<name>A0A0C2XBI6_AMAMK</name>
<dbReference type="InParanoid" id="A0A0C2XBI6"/>
<dbReference type="Proteomes" id="UP000054549">
    <property type="component" value="Unassembled WGS sequence"/>
</dbReference>
<keyword evidence="2" id="KW-1185">Reference proteome</keyword>
<dbReference type="AlphaFoldDB" id="A0A0C2XBI6"/>
<sequence length="240" mass="27430">MGSRTLMTGPSPVSSPEPQLQLQHQHRLQHQHQCQTPRANQVLFLVLHFRQRQGHLVASGGERGETTAVANPTPRKQTGGFDLFLAQSRVTIFHHQQSPTPWHTTRSTYITPFLPKANMSASASKSLSKSTIVDFHTKERSQEWIPNEREHLLHRDYNLSTTSLASLKKFAMHREGKLETEAILAFQSIRFFPHRAEKSEAELILTSQPQRKPPTVAMETPSETLFQRSSDWWRCHPDSI</sequence>
<accession>A0A0C2XBI6</accession>
<dbReference type="HOGENOM" id="CLU_1156117_0_0_1"/>
<proteinExistence type="predicted"/>